<dbReference type="Pfam" id="PF08279">
    <property type="entry name" value="HTH_11"/>
    <property type="match status" value="1"/>
</dbReference>
<comment type="function">
    <text evidence="2">Acts both as a biotin--[acetyl-CoA-carboxylase] ligase and a repressor.</text>
</comment>
<dbReference type="PANTHER" id="PTHR12835:SF5">
    <property type="entry name" value="BIOTIN--PROTEIN LIGASE"/>
    <property type="match status" value="1"/>
</dbReference>
<dbReference type="GO" id="GO:0004077">
    <property type="term" value="F:biotin--[biotin carboxyl-carrier protein] ligase activity"/>
    <property type="evidence" value="ECO:0007669"/>
    <property type="project" value="UniProtKB-UniRule"/>
</dbReference>
<keyword evidence="1 2" id="KW-0436">Ligase</keyword>
<evidence type="ECO:0000256" key="2">
    <source>
        <dbReference type="HAMAP-Rule" id="MF_00978"/>
    </source>
</evidence>
<dbReference type="InterPro" id="IPR004408">
    <property type="entry name" value="Biotin_CoA_COase_ligase"/>
</dbReference>
<dbReference type="InterPro" id="IPR045864">
    <property type="entry name" value="aa-tRNA-synth_II/BPL/LPL"/>
</dbReference>
<proteinExistence type="inferred from homology"/>
<dbReference type="RefSeq" id="WP_137423813.1">
    <property type="nucleotide sequence ID" value="NZ_CP040098.1"/>
</dbReference>
<dbReference type="InterPro" id="IPR013196">
    <property type="entry name" value="HTH_11"/>
</dbReference>
<dbReference type="SUPFAM" id="SSF55681">
    <property type="entry name" value="Class II aaRS and biotin synthetases"/>
    <property type="match status" value="1"/>
</dbReference>
<dbReference type="InterPro" id="IPR030855">
    <property type="entry name" value="Bifunct_BirA"/>
</dbReference>
<name>A0A4P8L2A9_9BACT</name>
<dbReference type="PROSITE" id="PS51733">
    <property type="entry name" value="BPL_LPL_CATALYTIC"/>
    <property type="match status" value="1"/>
</dbReference>
<gene>
    <name evidence="2" type="primary">birA</name>
    <name evidence="4" type="ORF">FDQ92_06425</name>
</gene>
<keyword evidence="5" id="KW-1185">Reference proteome</keyword>
<dbReference type="Pfam" id="PF03099">
    <property type="entry name" value="BPL_LplA_LipB"/>
    <property type="match status" value="1"/>
</dbReference>
<feature type="DNA-binding region" description="H-T-H motif" evidence="2">
    <location>
        <begin position="25"/>
        <end position="44"/>
    </location>
</feature>
<dbReference type="Proteomes" id="UP000298602">
    <property type="component" value="Chromosome"/>
</dbReference>
<dbReference type="SUPFAM" id="SSF46785">
    <property type="entry name" value="Winged helix' DNA-binding domain"/>
    <property type="match status" value="1"/>
</dbReference>
<dbReference type="Gene3D" id="1.10.10.10">
    <property type="entry name" value="Winged helix-like DNA-binding domain superfamily/Winged helix DNA-binding domain"/>
    <property type="match status" value="1"/>
</dbReference>
<comment type="similarity">
    <text evidence="2">Belongs to the biotin--protein ligase family.</text>
</comment>
<dbReference type="AlphaFoldDB" id="A0A4P8L2A9"/>
<accession>A0A4P8L2A9</accession>
<keyword evidence="2" id="KW-0238">DNA-binding</keyword>
<organism evidence="4 5">
    <name type="scientific">Desulfoglaeba alkanexedens ALDC</name>
    <dbReference type="NCBI Taxonomy" id="980445"/>
    <lineage>
        <taxon>Bacteria</taxon>
        <taxon>Pseudomonadati</taxon>
        <taxon>Thermodesulfobacteriota</taxon>
        <taxon>Syntrophobacteria</taxon>
        <taxon>Syntrophobacterales</taxon>
        <taxon>Syntrophobacteraceae</taxon>
        <taxon>Desulfoglaeba</taxon>
    </lineage>
</organism>
<keyword evidence="2" id="KW-0805">Transcription regulation</keyword>
<dbReference type="InterPro" id="IPR036390">
    <property type="entry name" value="WH_DNA-bd_sf"/>
</dbReference>
<feature type="binding site" evidence="2">
    <location>
        <begin position="124"/>
        <end position="126"/>
    </location>
    <ligand>
        <name>biotin</name>
        <dbReference type="ChEBI" id="CHEBI:57586"/>
    </ligand>
</feature>
<dbReference type="NCBIfam" id="TIGR00121">
    <property type="entry name" value="birA_ligase"/>
    <property type="match status" value="1"/>
</dbReference>
<dbReference type="CDD" id="cd16442">
    <property type="entry name" value="BPL"/>
    <property type="match status" value="1"/>
</dbReference>
<keyword evidence="2" id="KW-0547">Nucleotide-binding</keyword>
<feature type="binding site" evidence="2">
    <location>
        <position position="120"/>
    </location>
    <ligand>
        <name>biotin</name>
        <dbReference type="ChEBI" id="CHEBI:57586"/>
    </ligand>
</feature>
<keyword evidence="2" id="KW-0092">Biotin</keyword>
<dbReference type="InterPro" id="IPR036388">
    <property type="entry name" value="WH-like_DNA-bd_sf"/>
</dbReference>
<protein>
    <recommendedName>
        <fullName evidence="2">Bifunctional ligase/repressor BirA</fullName>
    </recommendedName>
    <alternativeName>
        <fullName evidence="2">Biotin--[acetyl-CoA-carboxylase] ligase</fullName>
        <ecNumber evidence="2">6.3.4.15</ecNumber>
    </alternativeName>
    <alternativeName>
        <fullName evidence="2">Biotin--protein ligase</fullName>
    </alternativeName>
    <alternativeName>
        <fullName evidence="2">Biotin-[acetyl-CoA carboxylase] synthetase</fullName>
    </alternativeName>
</protein>
<dbReference type="Gene3D" id="3.30.930.10">
    <property type="entry name" value="Bira Bifunctional Protein, Domain 2"/>
    <property type="match status" value="1"/>
</dbReference>
<reference evidence="4 5" key="2">
    <citation type="submission" date="2019-05" db="EMBL/GenBank/DDBJ databases">
        <authorList>
            <person name="Suflita J.M."/>
            <person name="Marks C.R."/>
        </authorList>
    </citation>
    <scope>NUCLEOTIDE SEQUENCE [LARGE SCALE GENOMIC DNA]</scope>
    <source>
        <strain evidence="4 5">ALDC</strain>
    </source>
</reference>
<evidence type="ECO:0000259" key="3">
    <source>
        <dbReference type="PROSITE" id="PS51733"/>
    </source>
</evidence>
<dbReference type="GO" id="GO:0006355">
    <property type="term" value="P:regulation of DNA-templated transcription"/>
    <property type="evidence" value="ECO:0007669"/>
    <property type="project" value="UniProtKB-UniRule"/>
</dbReference>
<dbReference type="InterPro" id="IPR004143">
    <property type="entry name" value="BPL_LPL_catalytic"/>
</dbReference>
<feature type="domain" description="BPL/LPL catalytic" evidence="3">
    <location>
        <begin position="73"/>
        <end position="264"/>
    </location>
</feature>
<dbReference type="OrthoDB" id="9807064at2"/>
<dbReference type="GO" id="GO:0003677">
    <property type="term" value="F:DNA binding"/>
    <property type="evidence" value="ECO:0007669"/>
    <property type="project" value="UniProtKB-UniRule"/>
</dbReference>
<keyword evidence="2" id="KW-0067">ATP-binding</keyword>
<dbReference type="HAMAP" id="MF_00978">
    <property type="entry name" value="Bifunct_BirA"/>
    <property type="match status" value="1"/>
</dbReference>
<reference evidence="4 5" key="1">
    <citation type="submission" date="2019-05" db="EMBL/GenBank/DDBJ databases">
        <title>The Complete Genome Sequence of the n-alkane-degrading Desulfoglaeba alkanexedens ALDC reveals multiple alkylsuccinate synthase gene clusters.</title>
        <authorList>
            <person name="Callaghan A.V."/>
            <person name="Davidova I.A."/>
            <person name="Duncan K.E."/>
            <person name="Morris B."/>
            <person name="McInerney M.J."/>
        </authorList>
    </citation>
    <scope>NUCLEOTIDE SEQUENCE [LARGE SCALE GENOMIC DNA]</scope>
    <source>
        <strain evidence="4 5">ALDC</strain>
    </source>
</reference>
<feature type="binding site" evidence="2">
    <location>
        <begin position="96"/>
        <end position="98"/>
    </location>
    <ligand>
        <name>biotin</name>
        <dbReference type="ChEBI" id="CHEBI:57586"/>
    </ligand>
</feature>
<keyword evidence="2" id="KW-0804">Transcription</keyword>
<dbReference type="GO" id="GO:0005737">
    <property type="term" value="C:cytoplasm"/>
    <property type="evidence" value="ECO:0007669"/>
    <property type="project" value="TreeGrafter"/>
</dbReference>
<dbReference type="EC" id="6.3.4.15" evidence="2"/>
<evidence type="ECO:0000313" key="5">
    <source>
        <dbReference type="Proteomes" id="UP000298602"/>
    </source>
</evidence>
<evidence type="ECO:0000313" key="4">
    <source>
        <dbReference type="EMBL" id="QCQ21844.1"/>
    </source>
</evidence>
<feature type="binding site" evidence="2">
    <location>
        <position position="191"/>
    </location>
    <ligand>
        <name>biotin</name>
        <dbReference type="ChEBI" id="CHEBI:57586"/>
    </ligand>
</feature>
<keyword evidence="2" id="KW-0678">Repressor</keyword>
<evidence type="ECO:0000256" key="1">
    <source>
        <dbReference type="ARBA" id="ARBA00022598"/>
    </source>
</evidence>
<dbReference type="PANTHER" id="PTHR12835">
    <property type="entry name" value="BIOTIN PROTEIN LIGASE"/>
    <property type="match status" value="1"/>
</dbReference>
<sequence length="332" mass="36280">MTSITQTHARILELFKNAPEAFISGPELASRTGVSRTAVWKAVHALRRLGYEIDSHPRHGYRLVRVPEALIPEEMLPLLQTSWLARTYHHQTTAASTNDLAIQMAARGAPHGTVVAVETQTAGRGRLHRPWLSAAGKGLTFSAVLRPDLSPQAAPQITLVAAAAIAKTLRSIYGLNAAIKWPNDVLIHGKKAVGILTEMQCDPDRVRFLVTGIGINVNETAAELPSRTRYPATSIALELGGPVNRKQLFAVILHSLENEWDRYFSGRFNELLEELEGLSAVLGRRIEVDCSGEVLRGVAQGFTPQGALRILSDDGNETVIWVGDVTQVLTFH</sequence>
<dbReference type="Gene3D" id="2.30.30.100">
    <property type="match status" value="1"/>
</dbReference>
<comment type="catalytic activity">
    <reaction evidence="2">
        <text>biotin + L-lysyl-[protein] + ATP = N(6)-biotinyl-L-lysyl-[protein] + AMP + diphosphate + H(+)</text>
        <dbReference type="Rhea" id="RHEA:11756"/>
        <dbReference type="Rhea" id="RHEA-COMP:9752"/>
        <dbReference type="Rhea" id="RHEA-COMP:10505"/>
        <dbReference type="ChEBI" id="CHEBI:15378"/>
        <dbReference type="ChEBI" id="CHEBI:29969"/>
        <dbReference type="ChEBI" id="CHEBI:30616"/>
        <dbReference type="ChEBI" id="CHEBI:33019"/>
        <dbReference type="ChEBI" id="CHEBI:57586"/>
        <dbReference type="ChEBI" id="CHEBI:83144"/>
        <dbReference type="ChEBI" id="CHEBI:456215"/>
        <dbReference type="EC" id="6.3.4.15"/>
    </reaction>
</comment>
<dbReference type="EMBL" id="CP040098">
    <property type="protein sequence ID" value="QCQ21844.1"/>
    <property type="molecule type" value="Genomic_DNA"/>
</dbReference>
<dbReference type="GO" id="GO:0005524">
    <property type="term" value="F:ATP binding"/>
    <property type="evidence" value="ECO:0007669"/>
    <property type="project" value="UniProtKB-UniRule"/>
</dbReference>
<dbReference type="KEGG" id="dax:FDQ92_06425"/>